<dbReference type="InterPro" id="IPR017868">
    <property type="entry name" value="Filamin/ABP280_repeat-like"/>
</dbReference>
<feature type="repeat" description="Filamin" evidence="2">
    <location>
        <begin position="744"/>
        <end position="846"/>
    </location>
</feature>
<feature type="compositionally biased region" description="Low complexity" evidence="3">
    <location>
        <begin position="32"/>
        <end position="41"/>
    </location>
</feature>
<protein>
    <submittedName>
        <fullName evidence="4">Uncharacterized protein</fullName>
    </submittedName>
</protein>
<name>A0A7S0VWD3_9CRYP</name>
<dbReference type="PANTHER" id="PTHR38537">
    <property type="entry name" value="JITTERBUG, ISOFORM N"/>
    <property type="match status" value="1"/>
</dbReference>
<dbReference type="InterPro" id="IPR001298">
    <property type="entry name" value="Filamin/ABP280_rpt"/>
</dbReference>
<feature type="repeat" description="Filamin" evidence="2">
    <location>
        <begin position="1064"/>
        <end position="1153"/>
    </location>
</feature>
<feature type="repeat" description="Filamin" evidence="2">
    <location>
        <begin position="865"/>
        <end position="952"/>
    </location>
</feature>
<reference evidence="4" key="1">
    <citation type="submission" date="2021-01" db="EMBL/GenBank/DDBJ databases">
        <authorList>
            <person name="Corre E."/>
            <person name="Pelletier E."/>
            <person name="Niang G."/>
            <person name="Scheremetjew M."/>
            <person name="Finn R."/>
            <person name="Kale V."/>
            <person name="Holt S."/>
            <person name="Cochrane G."/>
            <person name="Meng A."/>
            <person name="Brown T."/>
            <person name="Cohen L."/>
        </authorList>
    </citation>
    <scope>NUCLEOTIDE SEQUENCE</scope>
    <source>
        <strain evidence="4">CCMP443</strain>
    </source>
</reference>
<dbReference type="EMBL" id="HBFN01013965">
    <property type="protein sequence ID" value="CAD8794395.1"/>
    <property type="molecule type" value="Transcribed_RNA"/>
</dbReference>
<gene>
    <name evidence="4" type="ORF">HTEP1355_LOCUS8028</name>
</gene>
<keyword evidence="1" id="KW-0677">Repeat</keyword>
<dbReference type="Pfam" id="PF00630">
    <property type="entry name" value="Filamin"/>
    <property type="match status" value="9"/>
</dbReference>
<organism evidence="4">
    <name type="scientific">Hemiselmis tepida</name>
    <dbReference type="NCBI Taxonomy" id="464990"/>
    <lineage>
        <taxon>Eukaryota</taxon>
        <taxon>Cryptophyceae</taxon>
        <taxon>Cryptomonadales</taxon>
        <taxon>Hemiselmidaceae</taxon>
        <taxon>Hemiselmis</taxon>
    </lineage>
</organism>
<evidence type="ECO:0000313" key="4">
    <source>
        <dbReference type="EMBL" id="CAD8794395.1"/>
    </source>
</evidence>
<evidence type="ECO:0000256" key="3">
    <source>
        <dbReference type="SAM" id="MobiDB-lite"/>
    </source>
</evidence>
<accession>A0A7S0VWD3</accession>
<feature type="repeat" description="Filamin" evidence="2">
    <location>
        <begin position="326"/>
        <end position="425"/>
    </location>
</feature>
<feature type="repeat" description="Filamin" evidence="2">
    <location>
        <begin position="954"/>
        <end position="1052"/>
    </location>
</feature>
<dbReference type="GO" id="GO:0030036">
    <property type="term" value="P:actin cytoskeleton organization"/>
    <property type="evidence" value="ECO:0007669"/>
    <property type="project" value="InterPro"/>
</dbReference>
<dbReference type="PROSITE" id="PS50194">
    <property type="entry name" value="FILAMIN_REPEAT"/>
    <property type="match status" value="10"/>
</dbReference>
<feature type="repeat" description="Filamin" evidence="2">
    <location>
        <begin position="268"/>
        <end position="324"/>
    </location>
</feature>
<evidence type="ECO:0000256" key="1">
    <source>
        <dbReference type="ARBA" id="ARBA00022737"/>
    </source>
</evidence>
<feature type="repeat" description="Filamin" evidence="2">
    <location>
        <begin position="1155"/>
        <end position="1255"/>
    </location>
</feature>
<feature type="repeat" description="Filamin" evidence="2">
    <location>
        <begin position="427"/>
        <end position="526"/>
    </location>
</feature>
<dbReference type="InterPro" id="IPR044801">
    <property type="entry name" value="Filamin"/>
</dbReference>
<dbReference type="SMART" id="SM00557">
    <property type="entry name" value="IG_FLMN"/>
    <property type="match status" value="10"/>
</dbReference>
<dbReference type="Gene3D" id="2.60.40.10">
    <property type="entry name" value="Immunoglobulins"/>
    <property type="match status" value="10"/>
</dbReference>
<dbReference type="InterPro" id="IPR013783">
    <property type="entry name" value="Ig-like_fold"/>
</dbReference>
<dbReference type="InterPro" id="IPR014756">
    <property type="entry name" value="Ig_E-set"/>
</dbReference>
<dbReference type="PANTHER" id="PTHR38537:SF8">
    <property type="entry name" value="FILAMIN-A"/>
    <property type="match status" value="1"/>
</dbReference>
<feature type="region of interest" description="Disordered" evidence="3">
    <location>
        <begin position="1"/>
        <end position="44"/>
    </location>
</feature>
<sequence length="1314" mass="143052">MTRKVVQRQTRKPGSSRDMTYDVGKASHQRGESAGSGRSSSLPPIRTDWVKAVSPMPGVEMAGTTTTMELDGPSGGPTLYAKQGMLTGLVSSNIVDVDKRVGGAQGNFVRFPRMSQNTGRLMDTEDGPNLSQKRLDERRSVDRTTLPHDYTEQHHNIGKIPPLELHVVDPAEKLGETFTWAHDPSMRDNAHPYARTRQGRESRVAIPMEQGGMFVCELDRAAMDGSLASCVAGETYTVGVSLRYGYGAAKTGTDLDRQMLEDWMHRMGGLSAYLTGPADIPCNCTHVSEGAYSFAFSASKVGEYQLWIFAGSNPVPGCPFRVGYVAGPPHPRGCTVLGLGLWTSECGREAEFEWTARDKHGNQIVRGGHEFDVKMLGPEELTIDVTDRGNGTYLARYTPTIAGQHRISIQHRGEHLAGSPFLVTVKEGGSDPSMSTVTGEGLDDCAVGSDRHFLVEAVDRFGNRVLHGGDKFVAELRGPVPERVHLIDMDDGTYAGTYMCRWSGDFALYVTLDGTPVGQSPYMVSVRPGATLAQNCECTLVKMPMSRLVCMAGVQCSFVIFAKDRYGNQRDEGGDEFTVKCRGPSAQVGAVLTDNKDGTYLAEFMCTKDGDYFIDVKLDRIDIIQSPFVLTVDPAKTEPSCCTCFGVESEAGDGLKGGEAGRSLVFRIQAMDRFMNRVNTPGDDFQVSITEVIEKIRVRAKVIDNGDGTYEVTWVGMIRGEYDVSVFLLEEEIRGSPWKAMVTTGKAAPQKCTAEGVGLGGSQAGTLTSVLIESNDHYGNVVTKGGGQLDGTLVSVDGKNMHPCAIDDHSDGTYTLAYEAEKMGDYFLAVRMDGEHIHESPFLVFIDHTDSDPEHCIADGRHDHGNGLKECVVGVETGFVLACADRFGNKCSVGGDEVTAELRGAKNVTVEVLDHQDGHYTLSYTAIWAGVYKLHVLLGDDDVYGSPFTVVAETANIHPPSCYVHGSGVYSCEAGVESEFHVQTKDRFDNVRPIEDEIEVKISGPEKVAILRRYLGDGQYDFFWTANTAGQYEVDIQHKGESLSSAPYSVTVGPGKVYPINCIASGSGLKEGVAGEQQVFRIQSRDMYGNNRTTGGDRFVVSISGPSSCEAKIRDMDDGGYSCSFSAIIKGTYWIQITLNGEEISGSPYFCEIFPAEVDVANCTAEGMGLLAVKTHMESSFTIHSVDRFGNHLDKGGDPWEVNITGSETIDQVDVDDKRDGTYTVSYRSQMKGNLQVFIGIRGRDLPECPFDVISDVKLRRKEALKRLEEKTALKAKKGKKKAIEVELSSSGSSEDEEEEKGETPGPSRGKKVV</sequence>
<dbReference type="GO" id="GO:0051015">
    <property type="term" value="F:actin filament binding"/>
    <property type="evidence" value="ECO:0007669"/>
    <property type="project" value="InterPro"/>
</dbReference>
<evidence type="ECO:0000256" key="2">
    <source>
        <dbReference type="PROSITE-ProRule" id="PRU00087"/>
    </source>
</evidence>
<feature type="repeat" description="Filamin" evidence="2">
    <location>
        <begin position="652"/>
        <end position="742"/>
    </location>
</feature>
<proteinExistence type="predicted"/>
<dbReference type="SUPFAM" id="SSF81296">
    <property type="entry name" value="E set domains"/>
    <property type="match status" value="10"/>
</dbReference>
<feature type="repeat" description="Filamin" evidence="2">
    <location>
        <begin position="545"/>
        <end position="632"/>
    </location>
</feature>
<feature type="compositionally biased region" description="Basic residues" evidence="3">
    <location>
        <begin position="1"/>
        <end position="11"/>
    </location>
</feature>
<feature type="region of interest" description="Disordered" evidence="3">
    <location>
        <begin position="1277"/>
        <end position="1314"/>
    </location>
</feature>